<protein>
    <submittedName>
        <fullName evidence="1">Uncharacterized protein</fullName>
    </submittedName>
</protein>
<reference evidence="1" key="1">
    <citation type="submission" date="2014-09" db="EMBL/GenBank/DDBJ databases">
        <authorList>
            <person name="Magalhaes I.L.F."/>
            <person name="Oliveira U."/>
            <person name="Santos F.R."/>
            <person name="Vidigal T.H.D.A."/>
            <person name="Brescovit A.D."/>
            <person name="Santos A.J."/>
        </authorList>
    </citation>
    <scope>NUCLEOTIDE SEQUENCE</scope>
    <source>
        <tissue evidence="1">Shoot tissue taken approximately 20 cm above the soil surface</tissue>
    </source>
</reference>
<organism evidence="1">
    <name type="scientific">Arundo donax</name>
    <name type="common">Giant reed</name>
    <name type="synonym">Donax arundinaceus</name>
    <dbReference type="NCBI Taxonomy" id="35708"/>
    <lineage>
        <taxon>Eukaryota</taxon>
        <taxon>Viridiplantae</taxon>
        <taxon>Streptophyta</taxon>
        <taxon>Embryophyta</taxon>
        <taxon>Tracheophyta</taxon>
        <taxon>Spermatophyta</taxon>
        <taxon>Magnoliopsida</taxon>
        <taxon>Liliopsida</taxon>
        <taxon>Poales</taxon>
        <taxon>Poaceae</taxon>
        <taxon>PACMAD clade</taxon>
        <taxon>Arundinoideae</taxon>
        <taxon>Arundineae</taxon>
        <taxon>Arundo</taxon>
    </lineage>
</organism>
<name>A0A0A9ASI3_ARUDO</name>
<sequence>MFAPLLENEHTICPCFPILLPASRNSELKKWVNPEELGGGEEKTKIPFAVCCPPP</sequence>
<accession>A0A0A9ASI3</accession>
<evidence type="ECO:0000313" key="1">
    <source>
        <dbReference type="EMBL" id="JAD54071.1"/>
    </source>
</evidence>
<dbReference type="AlphaFoldDB" id="A0A0A9ASI3"/>
<dbReference type="EMBL" id="GBRH01243824">
    <property type="protein sequence ID" value="JAD54071.1"/>
    <property type="molecule type" value="Transcribed_RNA"/>
</dbReference>
<proteinExistence type="predicted"/>
<reference evidence="1" key="2">
    <citation type="journal article" date="2015" name="Data Brief">
        <title>Shoot transcriptome of the giant reed, Arundo donax.</title>
        <authorList>
            <person name="Barrero R.A."/>
            <person name="Guerrero F.D."/>
            <person name="Moolhuijzen P."/>
            <person name="Goolsby J.A."/>
            <person name="Tidwell J."/>
            <person name="Bellgard S.E."/>
            <person name="Bellgard M.I."/>
        </authorList>
    </citation>
    <scope>NUCLEOTIDE SEQUENCE</scope>
    <source>
        <tissue evidence="1">Shoot tissue taken approximately 20 cm above the soil surface</tissue>
    </source>
</reference>